<dbReference type="InterPro" id="IPR037185">
    <property type="entry name" value="EmrE-like"/>
</dbReference>
<protein>
    <recommendedName>
        <fullName evidence="7">EamA domain-containing protein</fullName>
    </recommendedName>
</protein>
<gene>
    <name evidence="8" type="ORF">AMPC_37830</name>
</gene>
<feature type="transmembrane region" description="Helical" evidence="6">
    <location>
        <begin position="66"/>
        <end position="85"/>
    </location>
</feature>
<proteinExistence type="predicted"/>
<organism evidence="8 9">
    <name type="scientific">Anaeromyxobacter paludicola</name>
    <dbReference type="NCBI Taxonomy" id="2918171"/>
    <lineage>
        <taxon>Bacteria</taxon>
        <taxon>Pseudomonadati</taxon>
        <taxon>Myxococcota</taxon>
        <taxon>Myxococcia</taxon>
        <taxon>Myxococcales</taxon>
        <taxon>Cystobacterineae</taxon>
        <taxon>Anaeromyxobacteraceae</taxon>
        <taxon>Anaeromyxobacter</taxon>
    </lineage>
</organism>
<dbReference type="PANTHER" id="PTHR42920:SF5">
    <property type="entry name" value="EAMA DOMAIN-CONTAINING PROTEIN"/>
    <property type="match status" value="1"/>
</dbReference>
<dbReference type="Gene3D" id="1.10.3730.20">
    <property type="match status" value="1"/>
</dbReference>
<sequence length="297" mass="29986">MSRPSQRPLGLALTAAAATLWGCWALFLRPSGLGGAQVALLVLATMSLPAPFAFRREALRDRGATLALAGLALADVGNMALYFAALQRGPLAVAVLTHYLAPVAVAVLSPLLFRERHSARALAAAPASLAGLALLVWRPGAAGFPLATALLGAGSAVFYAAIVLCAKRAGRSYGPTAITALHAPLSAAGLLALHGRAALPGALGPALPVLAGGLVCGLGASVLFYAGLRRIPAEVAGALTYLEPLTATLIGAALLGERLDLAAWAGAALILACGLWVALERRGEPLSPRRRCGAAGP</sequence>
<dbReference type="PANTHER" id="PTHR42920">
    <property type="entry name" value="OS03G0707200 PROTEIN-RELATED"/>
    <property type="match status" value="1"/>
</dbReference>
<evidence type="ECO:0000259" key="7">
    <source>
        <dbReference type="Pfam" id="PF00892"/>
    </source>
</evidence>
<evidence type="ECO:0000313" key="8">
    <source>
        <dbReference type="EMBL" id="BDG10670.1"/>
    </source>
</evidence>
<feature type="transmembrane region" description="Helical" evidence="6">
    <location>
        <begin position="120"/>
        <end position="137"/>
    </location>
</feature>
<feature type="transmembrane region" description="Helical" evidence="6">
    <location>
        <begin position="206"/>
        <end position="228"/>
    </location>
</feature>
<evidence type="ECO:0000256" key="5">
    <source>
        <dbReference type="ARBA" id="ARBA00023136"/>
    </source>
</evidence>
<evidence type="ECO:0000313" key="9">
    <source>
        <dbReference type="Proteomes" id="UP001162734"/>
    </source>
</evidence>
<keyword evidence="3 6" id="KW-0812">Transmembrane</keyword>
<feature type="transmembrane region" description="Helical" evidence="6">
    <location>
        <begin position="35"/>
        <end position="54"/>
    </location>
</feature>
<feature type="transmembrane region" description="Helical" evidence="6">
    <location>
        <begin position="143"/>
        <end position="166"/>
    </location>
</feature>
<feature type="transmembrane region" description="Helical" evidence="6">
    <location>
        <begin position="261"/>
        <end position="279"/>
    </location>
</feature>
<name>A0ABM7XFJ2_9BACT</name>
<keyword evidence="2" id="KW-1003">Cell membrane</keyword>
<comment type="subcellular location">
    <subcellularLocation>
        <location evidence="1">Cell membrane</location>
        <topology evidence="1">Multi-pass membrane protein</topology>
    </subcellularLocation>
</comment>
<dbReference type="InterPro" id="IPR000620">
    <property type="entry name" value="EamA_dom"/>
</dbReference>
<evidence type="ECO:0000256" key="1">
    <source>
        <dbReference type="ARBA" id="ARBA00004651"/>
    </source>
</evidence>
<dbReference type="EMBL" id="AP025592">
    <property type="protein sequence ID" value="BDG10670.1"/>
    <property type="molecule type" value="Genomic_DNA"/>
</dbReference>
<feature type="domain" description="EamA" evidence="7">
    <location>
        <begin position="149"/>
        <end position="272"/>
    </location>
</feature>
<dbReference type="RefSeq" id="WP_248343170.1">
    <property type="nucleotide sequence ID" value="NZ_AP025592.1"/>
</dbReference>
<reference evidence="9" key="1">
    <citation type="journal article" date="2022" name="Int. J. Syst. Evol. Microbiol.">
        <title>Anaeromyxobacter oryzae sp. nov., Anaeromyxobacter diazotrophicus sp. nov. and Anaeromyxobacter paludicola sp. nov., isolated from paddy soils.</title>
        <authorList>
            <person name="Itoh H."/>
            <person name="Xu Z."/>
            <person name="Mise K."/>
            <person name="Masuda Y."/>
            <person name="Ushijima N."/>
            <person name="Hayakawa C."/>
            <person name="Shiratori Y."/>
            <person name="Senoo K."/>
        </authorList>
    </citation>
    <scope>NUCLEOTIDE SEQUENCE [LARGE SCALE GENOMIC DNA]</scope>
    <source>
        <strain evidence="9">Red630</strain>
    </source>
</reference>
<feature type="transmembrane region" description="Helical" evidence="6">
    <location>
        <begin position="173"/>
        <end position="194"/>
    </location>
</feature>
<feature type="transmembrane region" description="Helical" evidence="6">
    <location>
        <begin position="91"/>
        <end position="113"/>
    </location>
</feature>
<keyword evidence="5 6" id="KW-0472">Membrane</keyword>
<dbReference type="SUPFAM" id="SSF103481">
    <property type="entry name" value="Multidrug resistance efflux transporter EmrE"/>
    <property type="match status" value="2"/>
</dbReference>
<evidence type="ECO:0000256" key="4">
    <source>
        <dbReference type="ARBA" id="ARBA00022989"/>
    </source>
</evidence>
<evidence type="ECO:0000256" key="6">
    <source>
        <dbReference type="SAM" id="Phobius"/>
    </source>
</evidence>
<accession>A0ABM7XFJ2</accession>
<dbReference type="InterPro" id="IPR051258">
    <property type="entry name" value="Diverse_Substrate_Transporter"/>
</dbReference>
<dbReference type="Proteomes" id="UP001162734">
    <property type="component" value="Chromosome"/>
</dbReference>
<keyword evidence="9" id="KW-1185">Reference proteome</keyword>
<feature type="transmembrane region" description="Helical" evidence="6">
    <location>
        <begin position="235"/>
        <end position="255"/>
    </location>
</feature>
<keyword evidence="4 6" id="KW-1133">Transmembrane helix</keyword>
<evidence type="ECO:0000256" key="2">
    <source>
        <dbReference type="ARBA" id="ARBA00022475"/>
    </source>
</evidence>
<evidence type="ECO:0000256" key="3">
    <source>
        <dbReference type="ARBA" id="ARBA00022692"/>
    </source>
</evidence>
<feature type="domain" description="EamA" evidence="7">
    <location>
        <begin position="10"/>
        <end position="136"/>
    </location>
</feature>
<dbReference type="Pfam" id="PF00892">
    <property type="entry name" value="EamA"/>
    <property type="match status" value="2"/>
</dbReference>